<evidence type="ECO:0008006" key="5">
    <source>
        <dbReference type="Google" id="ProtNLM"/>
    </source>
</evidence>
<evidence type="ECO:0000313" key="4">
    <source>
        <dbReference type="Proteomes" id="UP001500393"/>
    </source>
</evidence>
<comment type="caution">
    <text evidence="3">The sequence shown here is derived from an EMBL/GenBank/DDBJ whole genome shotgun (WGS) entry which is preliminary data.</text>
</comment>
<sequence length="202" mass="21218">MLTEADREHADDTQEGSPVPKRSMRGAPGPRDPAAQITVPAPRLAAAGSSAVWSAAFAALHLYWAAGGRKGLGDTSDAADQAFAKTWFIRYNYVVSILATLGAVLAVASLRPSRGSQLTRLVRLFATVASGALLSRGALGLTMLAVERSRPPARSTPPLLVLIEPGFVLGGLAYGLLARGLRRSGGGAHQRTDRLDTHTARK</sequence>
<organism evidence="3 4">
    <name type="scientific">Kribbella sancticallisti</name>
    <dbReference type="NCBI Taxonomy" id="460087"/>
    <lineage>
        <taxon>Bacteria</taxon>
        <taxon>Bacillati</taxon>
        <taxon>Actinomycetota</taxon>
        <taxon>Actinomycetes</taxon>
        <taxon>Propionibacteriales</taxon>
        <taxon>Kribbellaceae</taxon>
        <taxon>Kribbella</taxon>
    </lineage>
</organism>
<name>A0ABP4NEV0_9ACTN</name>
<feature type="transmembrane region" description="Helical" evidence="2">
    <location>
        <begin position="91"/>
        <end position="110"/>
    </location>
</feature>
<reference evidence="4" key="1">
    <citation type="journal article" date="2019" name="Int. J. Syst. Evol. Microbiol.">
        <title>The Global Catalogue of Microorganisms (GCM) 10K type strain sequencing project: providing services to taxonomists for standard genome sequencing and annotation.</title>
        <authorList>
            <consortium name="The Broad Institute Genomics Platform"/>
            <consortium name="The Broad Institute Genome Sequencing Center for Infectious Disease"/>
            <person name="Wu L."/>
            <person name="Ma J."/>
        </authorList>
    </citation>
    <scope>NUCLEOTIDE SEQUENCE [LARGE SCALE GENOMIC DNA]</scope>
    <source>
        <strain evidence="4">JCM 14969</strain>
    </source>
</reference>
<evidence type="ECO:0000256" key="1">
    <source>
        <dbReference type="SAM" id="MobiDB-lite"/>
    </source>
</evidence>
<feature type="transmembrane region" description="Helical" evidence="2">
    <location>
        <begin position="158"/>
        <end position="177"/>
    </location>
</feature>
<feature type="compositionally biased region" description="Basic and acidic residues" evidence="1">
    <location>
        <begin position="190"/>
        <end position="202"/>
    </location>
</feature>
<keyword evidence="2" id="KW-0472">Membrane</keyword>
<feature type="region of interest" description="Disordered" evidence="1">
    <location>
        <begin position="1"/>
        <end position="36"/>
    </location>
</feature>
<dbReference type="Pfam" id="PF13160">
    <property type="entry name" value="DUF3995"/>
    <property type="match status" value="1"/>
</dbReference>
<dbReference type="InterPro" id="IPR025058">
    <property type="entry name" value="DUF3995"/>
</dbReference>
<feature type="compositionally biased region" description="Basic and acidic residues" evidence="1">
    <location>
        <begin position="1"/>
        <end position="12"/>
    </location>
</feature>
<dbReference type="EMBL" id="BAAAOS010000008">
    <property type="protein sequence ID" value="GAA1560619.1"/>
    <property type="molecule type" value="Genomic_DNA"/>
</dbReference>
<keyword evidence="2" id="KW-1133">Transmembrane helix</keyword>
<evidence type="ECO:0000256" key="2">
    <source>
        <dbReference type="SAM" id="Phobius"/>
    </source>
</evidence>
<keyword evidence="4" id="KW-1185">Reference proteome</keyword>
<keyword evidence="2" id="KW-0812">Transmembrane</keyword>
<feature type="transmembrane region" description="Helical" evidence="2">
    <location>
        <begin position="122"/>
        <end position="146"/>
    </location>
</feature>
<protein>
    <recommendedName>
        <fullName evidence="5">DUF3995 domain-containing protein</fullName>
    </recommendedName>
</protein>
<feature type="transmembrane region" description="Helical" evidence="2">
    <location>
        <begin position="44"/>
        <end position="66"/>
    </location>
</feature>
<accession>A0ABP4NEV0</accession>
<gene>
    <name evidence="3" type="ORF">GCM10009789_12380</name>
</gene>
<dbReference type="Proteomes" id="UP001500393">
    <property type="component" value="Unassembled WGS sequence"/>
</dbReference>
<feature type="region of interest" description="Disordered" evidence="1">
    <location>
        <begin position="183"/>
        <end position="202"/>
    </location>
</feature>
<evidence type="ECO:0000313" key="3">
    <source>
        <dbReference type="EMBL" id="GAA1560619.1"/>
    </source>
</evidence>
<proteinExistence type="predicted"/>